<dbReference type="Proteomes" id="UP000006094">
    <property type="component" value="Chromosome"/>
</dbReference>
<sequence>MKINIDGLDINYICEGEGKNVVILHGWGANIQTMLCIHNHLKDRFRVHTLDLPGFGESDEPKDVWGTYEYADIVKKFIDKLGMEEVILIGHSHGGRVSIILSSTYPELVKKMILIDSAGIIPKRTLKYYTKVYTFKSLRTVYNTLFFWIDKEKRLEKFYKKFGSTDYQAAQGVMRKVLVKVVNQNLRPLLKDIKASTLLVWGREDMDTPVYMGEIMEKEIKGSGLVVLENAGHYSYLDQFHRFKLVIDSFLKD</sequence>
<keyword evidence="2" id="KW-0378">Hydrolase</keyword>
<organism evidence="2 3">
    <name type="scientific">Gottschalkia acidurici (strain ATCC 7906 / DSM 604 / BCRC 14475 / CIP 104303 / KCTC 5404 / NCIMB 10678 / 9a)</name>
    <name type="common">Clostridium acidurici</name>
    <dbReference type="NCBI Taxonomy" id="1128398"/>
    <lineage>
        <taxon>Bacteria</taxon>
        <taxon>Bacillati</taxon>
        <taxon>Bacillota</taxon>
        <taxon>Tissierellia</taxon>
        <taxon>Tissierellales</taxon>
        <taxon>Gottschalkiaceae</taxon>
        <taxon>Gottschalkia</taxon>
    </lineage>
</organism>
<proteinExistence type="predicted"/>
<dbReference type="KEGG" id="cad:Curi_c10930"/>
<protein>
    <submittedName>
        <fullName evidence="2">Carboxylic ester hydrolase</fullName>
        <ecNumber evidence="2">3.1.1.-</ecNumber>
    </submittedName>
</protein>
<gene>
    <name evidence="2" type="ordered locus">Curi_c10930</name>
</gene>
<dbReference type="InterPro" id="IPR029058">
    <property type="entry name" value="AB_hydrolase_fold"/>
</dbReference>
<dbReference type="RefSeq" id="WP_014967244.1">
    <property type="nucleotide sequence ID" value="NC_018664.1"/>
</dbReference>
<feature type="domain" description="AB hydrolase-1" evidence="1">
    <location>
        <begin position="20"/>
        <end position="238"/>
    </location>
</feature>
<dbReference type="OrthoDB" id="9775557at2"/>
<evidence type="ECO:0000313" key="3">
    <source>
        <dbReference type="Proteomes" id="UP000006094"/>
    </source>
</evidence>
<dbReference type="HOGENOM" id="CLU_020336_13_2_9"/>
<accession>K0AZ89</accession>
<dbReference type="EC" id="3.1.1.-" evidence="2"/>
<dbReference type="SUPFAM" id="SSF53474">
    <property type="entry name" value="alpha/beta-Hydrolases"/>
    <property type="match status" value="1"/>
</dbReference>
<dbReference type="STRING" id="1128398.Curi_c10930"/>
<dbReference type="InterPro" id="IPR000073">
    <property type="entry name" value="AB_hydrolase_1"/>
</dbReference>
<dbReference type="EMBL" id="CP003326">
    <property type="protein sequence ID" value="AFS78107.1"/>
    <property type="molecule type" value="Genomic_DNA"/>
</dbReference>
<dbReference type="AlphaFoldDB" id="K0AZ89"/>
<dbReference type="GO" id="GO:0016787">
    <property type="term" value="F:hydrolase activity"/>
    <property type="evidence" value="ECO:0007669"/>
    <property type="project" value="UniProtKB-KW"/>
</dbReference>
<keyword evidence="3" id="KW-1185">Reference proteome</keyword>
<dbReference type="Pfam" id="PF00561">
    <property type="entry name" value="Abhydrolase_1"/>
    <property type="match status" value="1"/>
</dbReference>
<dbReference type="PANTHER" id="PTHR46438:SF11">
    <property type="entry name" value="LIPASE-RELATED"/>
    <property type="match status" value="1"/>
</dbReference>
<name>K0AZ89_GOTA9</name>
<evidence type="ECO:0000313" key="2">
    <source>
        <dbReference type="EMBL" id="AFS78107.1"/>
    </source>
</evidence>
<dbReference type="eggNOG" id="COG0596">
    <property type="taxonomic scope" value="Bacteria"/>
</dbReference>
<dbReference type="PANTHER" id="PTHR46438">
    <property type="entry name" value="ALPHA/BETA-HYDROLASES SUPERFAMILY PROTEIN"/>
    <property type="match status" value="1"/>
</dbReference>
<reference evidence="2 3" key="1">
    <citation type="journal article" date="2012" name="PLoS ONE">
        <title>The purine-utilizing bacterium Clostridium acidurici 9a: a genome-guided metabolic reconsideration.</title>
        <authorList>
            <person name="Hartwich K."/>
            <person name="Poehlein A."/>
            <person name="Daniel R."/>
        </authorList>
    </citation>
    <scope>NUCLEOTIDE SEQUENCE [LARGE SCALE GENOMIC DNA]</scope>
    <source>
        <strain evidence="3">ATCC 7906 / DSM 604 / BCRC 14475 / CIP 104303 / KCTC 5404 / NCIMB 10678 / 9a</strain>
    </source>
</reference>
<dbReference type="PRINTS" id="PR00111">
    <property type="entry name" value="ABHYDROLASE"/>
</dbReference>
<dbReference type="Gene3D" id="3.40.50.1820">
    <property type="entry name" value="alpha/beta hydrolase"/>
    <property type="match status" value="1"/>
</dbReference>
<evidence type="ECO:0000259" key="1">
    <source>
        <dbReference type="Pfam" id="PF00561"/>
    </source>
</evidence>